<evidence type="ECO:0000256" key="3">
    <source>
        <dbReference type="ARBA" id="ARBA00012027"/>
    </source>
</evidence>
<dbReference type="EC" id="3.1.4.4" evidence="3"/>
<dbReference type="GO" id="GO:0004630">
    <property type="term" value="F:phospholipase D activity"/>
    <property type="evidence" value="ECO:0007669"/>
    <property type="project" value="UniProtKB-EC"/>
</dbReference>
<keyword evidence="4" id="KW-0378">Hydrolase</keyword>
<dbReference type="PANTHER" id="PTHR43856">
    <property type="entry name" value="CARDIOLIPIN HYDROLASE"/>
    <property type="match status" value="1"/>
</dbReference>
<organism evidence="8 9">
    <name type="scientific">Azoarcus taiwanensis</name>
    <dbReference type="NCBI Taxonomy" id="666964"/>
    <lineage>
        <taxon>Bacteria</taxon>
        <taxon>Pseudomonadati</taxon>
        <taxon>Pseudomonadota</taxon>
        <taxon>Betaproteobacteria</taxon>
        <taxon>Rhodocyclales</taxon>
        <taxon>Zoogloeaceae</taxon>
        <taxon>Azoarcus</taxon>
    </lineage>
</organism>
<evidence type="ECO:0000256" key="4">
    <source>
        <dbReference type="ARBA" id="ARBA00022801"/>
    </source>
</evidence>
<dbReference type="InterPro" id="IPR051406">
    <property type="entry name" value="PLD_domain"/>
</dbReference>
<comment type="similarity">
    <text evidence="2">Belongs to the phospholipase D family.</text>
</comment>
<dbReference type="SUPFAM" id="SSF56024">
    <property type="entry name" value="Phospholipase D/nuclease"/>
    <property type="match status" value="1"/>
</dbReference>
<comment type="caution">
    <text evidence="8">The sequence shown here is derived from an EMBL/GenBank/DDBJ whole genome shotgun (WGS) entry which is preliminary data.</text>
</comment>
<keyword evidence="5" id="KW-0442">Lipid degradation</keyword>
<feature type="domain" description="PLD phosphodiesterase" evidence="7">
    <location>
        <begin position="126"/>
        <end position="157"/>
    </location>
</feature>
<dbReference type="GO" id="GO:0006793">
    <property type="term" value="P:phosphorus metabolic process"/>
    <property type="evidence" value="ECO:0007669"/>
    <property type="project" value="UniProtKB-ARBA"/>
</dbReference>
<dbReference type="InterPro" id="IPR001736">
    <property type="entry name" value="PLipase_D/transphosphatidylase"/>
</dbReference>
<evidence type="ECO:0000256" key="2">
    <source>
        <dbReference type="ARBA" id="ARBA00008664"/>
    </source>
</evidence>
<evidence type="ECO:0000256" key="5">
    <source>
        <dbReference type="ARBA" id="ARBA00022963"/>
    </source>
</evidence>
<evidence type="ECO:0000259" key="7">
    <source>
        <dbReference type="PROSITE" id="PS50035"/>
    </source>
</evidence>
<evidence type="ECO:0000313" key="8">
    <source>
        <dbReference type="EMBL" id="NMG03639.1"/>
    </source>
</evidence>
<accession>A0A972J8I3</accession>
<sequence>MAVEVGSHLALGSFLTCLGIAFTAGVSAPLAASQALPAKGSIEVAFSPSDNPEGLLLRVIGDARESIRVHAYVFTSRAIAGGLVAAHQRGVRVEVLADAEMNRRGGRNAALPRLLDAGVPVAFETAYAAAHNKVLIVDPGRAGCTVVTGSYNFTWSAQNRNAENVLVLRDNCPLVDAYLRNWERHREKATVVTNLPWSP</sequence>
<dbReference type="Pfam" id="PF13091">
    <property type="entry name" value="PLDc_2"/>
    <property type="match status" value="1"/>
</dbReference>
<name>A0A972J8I3_9RHOO</name>
<evidence type="ECO:0000256" key="6">
    <source>
        <dbReference type="ARBA" id="ARBA00023098"/>
    </source>
</evidence>
<evidence type="ECO:0000256" key="1">
    <source>
        <dbReference type="ARBA" id="ARBA00000798"/>
    </source>
</evidence>
<keyword evidence="9" id="KW-1185">Reference proteome</keyword>
<dbReference type="CDD" id="cd09170">
    <property type="entry name" value="PLDc_Nuc"/>
    <property type="match status" value="1"/>
</dbReference>
<reference evidence="8" key="1">
    <citation type="submission" date="2019-12" db="EMBL/GenBank/DDBJ databases">
        <title>Comparative genomics gives insights into the taxonomy of the Azoarcus-Aromatoleum group and reveals separate origins of nif in the plant-associated Azoarcus and non-plant-associated Aromatoleum sub-groups.</title>
        <authorList>
            <person name="Lafos M."/>
            <person name="Maluk M."/>
            <person name="Batista M."/>
            <person name="Junghare M."/>
            <person name="Carmona M."/>
            <person name="Faoro H."/>
            <person name="Cruz L.M."/>
            <person name="Battistoni F."/>
            <person name="De Souza E."/>
            <person name="Pedrosa F."/>
            <person name="Chen W.-M."/>
            <person name="Poole P.S."/>
            <person name="Dixon R.A."/>
            <person name="James E.K."/>
        </authorList>
    </citation>
    <scope>NUCLEOTIDE SEQUENCE</scope>
    <source>
        <strain evidence="8">NSC3</strain>
    </source>
</reference>
<gene>
    <name evidence="8" type="ORF">GPA21_11740</name>
</gene>
<dbReference type="RefSeq" id="WP_168988351.1">
    <property type="nucleotide sequence ID" value="NZ_CAWPHM010000293.1"/>
</dbReference>
<dbReference type="AlphaFoldDB" id="A0A972J8I3"/>
<evidence type="ECO:0000313" key="9">
    <source>
        <dbReference type="Proteomes" id="UP000599523"/>
    </source>
</evidence>
<dbReference type="Gene3D" id="3.30.870.10">
    <property type="entry name" value="Endonuclease Chain A"/>
    <property type="match status" value="1"/>
</dbReference>
<dbReference type="InterPro" id="IPR025202">
    <property type="entry name" value="PLD-like_dom"/>
</dbReference>
<keyword evidence="6" id="KW-0443">Lipid metabolism</keyword>
<proteinExistence type="inferred from homology"/>
<dbReference type="PROSITE" id="PS50035">
    <property type="entry name" value="PLD"/>
    <property type="match status" value="1"/>
</dbReference>
<dbReference type="GO" id="GO:0016042">
    <property type="term" value="P:lipid catabolic process"/>
    <property type="evidence" value="ECO:0007669"/>
    <property type="project" value="UniProtKB-KW"/>
</dbReference>
<comment type="catalytic activity">
    <reaction evidence="1">
        <text>a 1,2-diacyl-sn-glycero-3-phosphocholine + H2O = a 1,2-diacyl-sn-glycero-3-phosphate + choline + H(+)</text>
        <dbReference type="Rhea" id="RHEA:14445"/>
        <dbReference type="ChEBI" id="CHEBI:15354"/>
        <dbReference type="ChEBI" id="CHEBI:15377"/>
        <dbReference type="ChEBI" id="CHEBI:15378"/>
        <dbReference type="ChEBI" id="CHEBI:57643"/>
        <dbReference type="ChEBI" id="CHEBI:58608"/>
        <dbReference type="EC" id="3.1.4.4"/>
    </reaction>
</comment>
<dbReference type="EMBL" id="WTVM01000066">
    <property type="protein sequence ID" value="NMG03639.1"/>
    <property type="molecule type" value="Genomic_DNA"/>
</dbReference>
<protein>
    <recommendedName>
        <fullName evidence="3">phospholipase D</fullName>
        <ecNumber evidence="3">3.1.4.4</ecNumber>
    </recommendedName>
</protein>
<dbReference type="Proteomes" id="UP000599523">
    <property type="component" value="Unassembled WGS sequence"/>
</dbReference>
<dbReference type="PANTHER" id="PTHR43856:SF1">
    <property type="entry name" value="MITOCHONDRIAL CARDIOLIPIN HYDROLASE"/>
    <property type="match status" value="1"/>
</dbReference>
<dbReference type="GO" id="GO:0016891">
    <property type="term" value="F:RNA endonuclease activity producing 5'-phosphomonoesters, hydrolytic mechanism"/>
    <property type="evidence" value="ECO:0007669"/>
    <property type="project" value="TreeGrafter"/>
</dbReference>